<accession>A0ABP6QP56</accession>
<dbReference type="RefSeq" id="WP_344839186.1">
    <property type="nucleotide sequence ID" value="NZ_BAAAUV010000043.1"/>
</dbReference>
<dbReference type="Proteomes" id="UP001501237">
    <property type="component" value="Unassembled WGS sequence"/>
</dbReference>
<dbReference type="Pfam" id="PF01872">
    <property type="entry name" value="RibD_C"/>
    <property type="match status" value="1"/>
</dbReference>
<evidence type="ECO:0000313" key="5">
    <source>
        <dbReference type="EMBL" id="GAA3241036.1"/>
    </source>
</evidence>
<protein>
    <submittedName>
        <fullName evidence="5">Pyrimidine reductase family protein</fullName>
    </submittedName>
</protein>
<dbReference type="InterPro" id="IPR024072">
    <property type="entry name" value="DHFR-like_dom_sf"/>
</dbReference>
<keyword evidence="6" id="KW-1185">Reference proteome</keyword>
<comment type="caution">
    <text evidence="5">The sequence shown here is derived from an EMBL/GenBank/DDBJ whole genome shotgun (WGS) entry which is preliminary data.</text>
</comment>
<dbReference type="SUPFAM" id="SSF53597">
    <property type="entry name" value="Dihydrofolate reductase-like"/>
    <property type="match status" value="1"/>
</dbReference>
<evidence type="ECO:0000256" key="1">
    <source>
        <dbReference type="ARBA" id="ARBA00005104"/>
    </source>
</evidence>
<organism evidence="5 6">
    <name type="scientific">Actinocorallia longicatena</name>
    <dbReference type="NCBI Taxonomy" id="111803"/>
    <lineage>
        <taxon>Bacteria</taxon>
        <taxon>Bacillati</taxon>
        <taxon>Actinomycetota</taxon>
        <taxon>Actinomycetes</taxon>
        <taxon>Streptosporangiales</taxon>
        <taxon>Thermomonosporaceae</taxon>
        <taxon>Actinocorallia</taxon>
    </lineage>
</organism>
<evidence type="ECO:0000256" key="3">
    <source>
        <dbReference type="ARBA" id="ARBA00023002"/>
    </source>
</evidence>
<proteinExistence type="predicted"/>
<keyword evidence="3" id="KW-0560">Oxidoreductase</keyword>
<dbReference type="InterPro" id="IPR050765">
    <property type="entry name" value="Riboflavin_Biosynth_HTPR"/>
</dbReference>
<dbReference type="EMBL" id="BAAAUV010000043">
    <property type="protein sequence ID" value="GAA3241036.1"/>
    <property type="molecule type" value="Genomic_DNA"/>
</dbReference>
<comment type="pathway">
    <text evidence="1">Cofactor biosynthesis; riboflavin biosynthesis.</text>
</comment>
<dbReference type="Gene3D" id="3.40.430.10">
    <property type="entry name" value="Dihydrofolate Reductase, subunit A"/>
    <property type="match status" value="1"/>
</dbReference>
<feature type="domain" description="Bacterial bifunctional deaminase-reductase C-terminal" evidence="4">
    <location>
        <begin position="11"/>
        <end position="199"/>
    </location>
</feature>
<evidence type="ECO:0000256" key="2">
    <source>
        <dbReference type="ARBA" id="ARBA00022857"/>
    </source>
</evidence>
<dbReference type="InterPro" id="IPR002734">
    <property type="entry name" value="RibDG_C"/>
</dbReference>
<dbReference type="PANTHER" id="PTHR38011:SF7">
    <property type="entry name" value="2,5-DIAMINO-6-RIBOSYLAMINO-4(3H)-PYRIMIDINONE 5'-PHOSPHATE REDUCTASE"/>
    <property type="match status" value="1"/>
</dbReference>
<gene>
    <name evidence="5" type="ORF">GCM10010468_78090</name>
</gene>
<reference evidence="6" key="1">
    <citation type="journal article" date="2019" name="Int. J. Syst. Evol. Microbiol.">
        <title>The Global Catalogue of Microorganisms (GCM) 10K type strain sequencing project: providing services to taxonomists for standard genome sequencing and annotation.</title>
        <authorList>
            <consortium name="The Broad Institute Genomics Platform"/>
            <consortium name="The Broad Institute Genome Sequencing Center for Infectious Disease"/>
            <person name="Wu L."/>
            <person name="Ma J."/>
        </authorList>
    </citation>
    <scope>NUCLEOTIDE SEQUENCE [LARGE SCALE GENOMIC DNA]</scope>
    <source>
        <strain evidence="6">JCM 9377</strain>
    </source>
</reference>
<keyword evidence="2" id="KW-0521">NADP</keyword>
<sequence length="207" mass="21819">MDDYAYPADRPWLRANMIASIDGAAVGADGKTGPLGGEADHTLFHHLRGLADAVLVGAGTVRDEGYGPVKDGKPLIVVSRTLDLDFDAPFFGGRTILLTVEDAPRLAEARRHAEVIVAGRSSVDFADGLQELHALGLTRLLCEGGPVVLAQIAAAGLLDELCLTVSPHLVGGSSQRILQGPPVGVELALSGVRQDGDHLFLRYARQN</sequence>
<dbReference type="PANTHER" id="PTHR38011">
    <property type="entry name" value="DIHYDROFOLATE REDUCTASE FAMILY PROTEIN (AFU_ORTHOLOGUE AFUA_8G06820)"/>
    <property type="match status" value="1"/>
</dbReference>
<name>A0ABP6QP56_9ACTN</name>
<evidence type="ECO:0000313" key="6">
    <source>
        <dbReference type="Proteomes" id="UP001501237"/>
    </source>
</evidence>
<evidence type="ECO:0000259" key="4">
    <source>
        <dbReference type="Pfam" id="PF01872"/>
    </source>
</evidence>